<keyword evidence="1" id="KW-1133">Transmembrane helix</keyword>
<evidence type="ECO:0000313" key="3">
    <source>
        <dbReference type="Proteomes" id="UP000548673"/>
    </source>
</evidence>
<organism evidence="2 3">
    <name type="scientific">Cronobacter sakazakii</name>
    <name type="common">Enterobacter sakazakii</name>
    <dbReference type="NCBI Taxonomy" id="28141"/>
    <lineage>
        <taxon>Bacteria</taxon>
        <taxon>Pseudomonadati</taxon>
        <taxon>Pseudomonadota</taxon>
        <taxon>Gammaproteobacteria</taxon>
        <taxon>Enterobacterales</taxon>
        <taxon>Enterobacteriaceae</taxon>
        <taxon>Cronobacter</taxon>
    </lineage>
</organism>
<evidence type="ECO:0000313" key="2">
    <source>
        <dbReference type="EMBL" id="NYV41277.1"/>
    </source>
</evidence>
<dbReference type="RefSeq" id="WP_016247376.1">
    <property type="nucleotide sequence ID" value="NZ_JABTXY010000012.1"/>
</dbReference>
<name>A0A853GWI2_CROSK</name>
<dbReference type="AlphaFoldDB" id="A0A853GWI2"/>
<dbReference type="GO" id="GO:0016740">
    <property type="term" value="F:transferase activity"/>
    <property type="evidence" value="ECO:0007669"/>
    <property type="project" value="UniProtKB-KW"/>
</dbReference>
<protein>
    <submittedName>
        <fullName evidence="2">Glucosyltransferase domain-containing protein</fullName>
    </submittedName>
</protein>
<comment type="caution">
    <text evidence="2">The sequence shown here is derived from an EMBL/GenBank/DDBJ whole genome shotgun (WGS) entry which is preliminary data.</text>
</comment>
<feature type="transmembrane region" description="Helical" evidence="1">
    <location>
        <begin position="323"/>
        <end position="341"/>
    </location>
</feature>
<evidence type="ECO:0000256" key="1">
    <source>
        <dbReference type="SAM" id="Phobius"/>
    </source>
</evidence>
<feature type="transmembrane region" description="Helical" evidence="1">
    <location>
        <begin position="197"/>
        <end position="220"/>
    </location>
</feature>
<keyword evidence="1" id="KW-0472">Membrane</keyword>
<keyword evidence="1" id="KW-0812">Transmembrane</keyword>
<reference evidence="2 3" key="1">
    <citation type="submission" date="2020-05" db="EMBL/GenBank/DDBJ databases">
        <title>The draft genome of Cronobacter sakazakii strain 145005.</title>
        <authorList>
            <person name="Yang J."/>
            <person name="Liu L."/>
            <person name="Feng Y."/>
            <person name="Zong Z."/>
        </authorList>
    </citation>
    <scope>NUCLEOTIDE SEQUENCE [LARGE SCALE GENOMIC DNA]</scope>
    <source>
        <strain evidence="2 3">145005</strain>
    </source>
</reference>
<feature type="transmembrane region" description="Helical" evidence="1">
    <location>
        <begin position="353"/>
        <end position="371"/>
    </location>
</feature>
<keyword evidence="2" id="KW-0808">Transferase</keyword>
<dbReference type="Proteomes" id="UP000548673">
    <property type="component" value="Unassembled WGS sequence"/>
</dbReference>
<feature type="transmembrane region" description="Helical" evidence="1">
    <location>
        <begin position="267"/>
        <end position="285"/>
    </location>
</feature>
<gene>
    <name evidence="2" type="ORF">HRR37_02415</name>
</gene>
<feature type="transmembrane region" description="Helical" evidence="1">
    <location>
        <begin position="157"/>
        <end position="185"/>
    </location>
</feature>
<feature type="transmembrane region" description="Helical" evidence="1">
    <location>
        <begin position="14"/>
        <end position="37"/>
    </location>
</feature>
<proteinExistence type="predicted"/>
<accession>A0A853GWI2</accession>
<feature type="transmembrane region" description="Helical" evidence="1">
    <location>
        <begin position="297"/>
        <end position="317"/>
    </location>
</feature>
<dbReference type="Pfam" id="PF14264">
    <property type="entry name" value="Glucos_trans_II"/>
    <property type="match status" value="1"/>
</dbReference>
<sequence length="494" mass="55702">MSDSALKNDKFQRIFRIVLPLSLLYISWIVFTGRLYIDDLGRSLYGYTSWGQDGRPASDLLMSALSFGTPILDITPLPQILSVIALSAVLSLWGVKYLPKKGTISSAACVLYFILSPFFLENISYRYDSLPMSLSLVALLLPYALKKKPWSPFLHFISVIASLSFYQASISLFILLMIIDVIHLYFSKKDDLRYLEIIKSIAINTLAFAAGFVFYKVLIASSFASGSYSDEHSKIINVDHTFFDVLYNNTVVIFTWLLNPLYKCSPFLFKGCALILIVSIIKISMTSKDVKSRVINLFLLSALITAGFFSCFAHIALLKTPVLAPRVLISFTGFFLLFAYLVVQAFESKKIQLILLAPVVFFSFILSFSYANASSSQKELDKLISTSIYNDISHQDLSFKNVFIHGVMPTSKQRALIVERLPIMNSLIPIYLNNNWSWGAMMLKHYLLDYNVDATITDPKKEICSLTPFSRSNDYSLYSKGDTLIVSFDKTGCR</sequence>
<dbReference type="InterPro" id="IPR025686">
    <property type="entry name" value="Glucos_trans_II"/>
</dbReference>
<feature type="transmembrane region" description="Helical" evidence="1">
    <location>
        <begin position="77"/>
        <end position="95"/>
    </location>
</feature>
<feature type="transmembrane region" description="Helical" evidence="1">
    <location>
        <begin position="102"/>
        <end position="120"/>
    </location>
</feature>
<dbReference type="EMBL" id="JABTXY010000012">
    <property type="protein sequence ID" value="NYV41277.1"/>
    <property type="molecule type" value="Genomic_DNA"/>
</dbReference>